<accession>A0ABW5LY67</accession>
<dbReference type="InterPro" id="IPR050546">
    <property type="entry name" value="Glycosyl_Hydrlase_16"/>
</dbReference>
<dbReference type="NCBIfam" id="TIGR04183">
    <property type="entry name" value="Por_Secre_tail"/>
    <property type="match status" value="1"/>
</dbReference>
<dbReference type="Pfam" id="PF18962">
    <property type="entry name" value="Por_Secre_tail"/>
    <property type="match status" value="1"/>
</dbReference>
<gene>
    <name evidence="6" type="ORF">ACFSRZ_16355</name>
</gene>
<dbReference type="Gene3D" id="2.60.120.260">
    <property type="entry name" value="Galactose-binding domain-like"/>
    <property type="match status" value="1"/>
</dbReference>
<protein>
    <submittedName>
        <fullName evidence="6">Family 16 glycosylhydrolase</fullName>
    </submittedName>
</protein>
<dbReference type="SUPFAM" id="SSF49899">
    <property type="entry name" value="Concanavalin A-like lectins/glucanases"/>
    <property type="match status" value="1"/>
</dbReference>
<evidence type="ECO:0000256" key="3">
    <source>
        <dbReference type="ARBA" id="ARBA00022801"/>
    </source>
</evidence>
<evidence type="ECO:0000313" key="6">
    <source>
        <dbReference type="EMBL" id="MFD2568949.1"/>
    </source>
</evidence>
<dbReference type="InterPro" id="IPR026444">
    <property type="entry name" value="Secre_tail"/>
</dbReference>
<dbReference type="Gene3D" id="2.60.120.200">
    <property type="match status" value="1"/>
</dbReference>
<evidence type="ECO:0000313" key="7">
    <source>
        <dbReference type="Proteomes" id="UP001597508"/>
    </source>
</evidence>
<dbReference type="PROSITE" id="PS51762">
    <property type="entry name" value="GH16_2"/>
    <property type="match status" value="1"/>
</dbReference>
<name>A0ABW5LY67_9FLAO</name>
<evidence type="ECO:0000256" key="2">
    <source>
        <dbReference type="ARBA" id="ARBA00022729"/>
    </source>
</evidence>
<proteinExistence type="inferred from homology"/>
<evidence type="ECO:0000259" key="5">
    <source>
        <dbReference type="PROSITE" id="PS51762"/>
    </source>
</evidence>
<keyword evidence="2 4" id="KW-0732">Signal</keyword>
<dbReference type="InterPro" id="IPR000757">
    <property type="entry name" value="Beta-glucanase-like"/>
</dbReference>
<comment type="similarity">
    <text evidence="1">Belongs to the glycosyl hydrolase 16 family.</text>
</comment>
<dbReference type="Pfam" id="PF02018">
    <property type="entry name" value="CBM_4_9"/>
    <property type="match status" value="1"/>
</dbReference>
<evidence type="ECO:0000256" key="1">
    <source>
        <dbReference type="ARBA" id="ARBA00006865"/>
    </source>
</evidence>
<dbReference type="Proteomes" id="UP001597508">
    <property type="component" value="Unassembled WGS sequence"/>
</dbReference>
<feature type="domain" description="GH16" evidence="5">
    <location>
        <begin position="191"/>
        <end position="449"/>
    </location>
</feature>
<dbReference type="InterPro" id="IPR013320">
    <property type="entry name" value="ConA-like_dom_sf"/>
</dbReference>
<sequence>MRKLVLLFILISSISGFSQQTVEDDFEGLGTISSWFGDNCGVNTSFTNPFQNADNNSSTVLEYTDTGGQYANVRFDVSDNFDLSVNHTFSFKIYVSSSSLTGAQTNQVSLKLQDGTLTQPWVTQSEIIKTIQLDQWQTVTFDFENDSYVNLDPNSPAPTTRTDFNRVLIQVNGENNNDHVTAYVDDFLYDGTVGNGSDPVFDDLIWSDEFDVDGAIDASKWFHQTQLPNGTSWYNGEIQHYTNRLDNSYVDNGILYIVAKKESFTDQGQTKEYTSARLNSKIAFTYGRIEIRAKLPTGIGTWPALWMLGQNITEPGGYWEPTHGTTSWPACGEIDIMEHWGDNQNYVQSALHTPSSHGATVNKGGQTVSTASTAFHIYALEWTDEKMVFSVDGVEHYTYNPSVKDANTWPFDAPQYLLFNIAILPNIDAGFVESSMEIDYVRVYQESALSVDEETITKLDAIVLFPNPVEDELKLKLSDELIGSKVSIYSLLGQKLTSFPVTKELETSDLSNYKSGIYIVRVESKYGTKTFEIVKK</sequence>
<keyword evidence="7" id="KW-1185">Reference proteome</keyword>
<keyword evidence="3" id="KW-0378">Hydrolase</keyword>
<comment type="caution">
    <text evidence="6">The sequence shown here is derived from an EMBL/GenBank/DDBJ whole genome shotgun (WGS) entry which is preliminary data.</text>
</comment>
<evidence type="ECO:0000256" key="4">
    <source>
        <dbReference type="SAM" id="SignalP"/>
    </source>
</evidence>
<dbReference type="InterPro" id="IPR003305">
    <property type="entry name" value="CenC_carb-bd"/>
</dbReference>
<dbReference type="Pfam" id="PF00722">
    <property type="entry name" value="Glyco_hydro_16"/>
    <property type="match status" value="1"/>
</dbReference>
<feature type="chain" id="PRO_5046519579" evidence="4">
    <location>
        <begin position="19"/>
        <end position="536"/>
    </location>
</feature>
<dbReference type="RefSeq" id="WP_379667653.1">
    <property type="nucleotide sequence ID" value="NZ_JBHULH010000012.1"/>
</dbReference>
<dbReference type="PANTHER" id="PTHR10963:SF55">
    <property type="entry name" value="GLYCOSIDE HYDROLASE FAMILY 16 PROTEIN"/>
    <property type="match status" value="1"/>
</dbReference>
<reference evidence="7" key="1">
    <citation type="journal article" date="2019" name="Int. J. Syst. Evol. Microbiol.">
        <title>The Global Catalogue of Microorganisms (GCM) 10K type strain sequencing project: providing services to taxonomists for standard genome sequencing and annotation.</title>
        <authorList>
            <consortium name="The Broad Institute Genomics Platform"/>
            <consortium name="The Broad Institute Genome Sequencing Center for Infectious Disease"/>
            <person name="Wu L."/>
            <person name="Ma J."/>
        </authorList>
    </citation>
    <scope>NUCLEOTIDE SEQUENCE [LARGE SCALE GENOMIC DNA]</scope>
    <source>
        <strain evidence="7">KCTC 52127</strain>
    </source>
</reference>
<dbReference type="PANTHER" id="PTHR10963">
    <property type="entry name" value="GLYCOSYL HYDROLASE-RELATED"/>
    <property type="match status" value="1"/>
</dbReference>
<feature type="signal peptide" evidence="4">
    <location>
        <begin position="1"/>
        <end position="18"/>
    </location>
</feature>
<organism evidence="6 7">
    <name type="scientific">Pseudotenacibaculum haliotis</name>
    <dbReference type="NCBI Taxonomy" id="1862138"/>
    <lineage>
        <taxon>Bacteria</taxon>
        <taxon>Pseudomonadati</taxon>
        <taxon>Bacteroidota</taxon>
        <taxon>Flavobacteriia</taxon>
        <taxon>Flavobacteriales</taxon>
        <taxon>Flavobacteriaceae</taxon>
        <taxon>Pseudotenacibaculum</taxon>
    </lineage>
</organism>
<dbReference type="CDD" id="cd08023">
    <property type="entry name" value="GH16_laminarinase_like"/>
    <property type="match status" value="1"/>
</dbReference>
<dbReference type="EMBL" id="JBHULH010000012">
    <property type="protein sequence ID" value="MFD2568949.1"/>
    <property type="molecule type" value="Genomic_DNA"/>
</dbReference>